<dbReference type="GO" id="GO:0000981">
    <property type="term" value="F:DNA-binding transcription factor activity, RNA polymerase II-specific"/>
    <property type="evidence" value="ECO:0007669"/>
    <property type="project" value="TreeGrafter"/>
</dbReference>
<dbReference type="VEuPathDB" id="HostDB:LOC118654984"/>
<dbReference type="PANTHER" id="PTHR24381:SF304">
    <property type="entry name" value="ZINC FINGER PROTEIN 587B"/>
    <property type="match status" value="1"/>
</dbReference>
<evidence type="ECO:0008006" key="15">
    <source>
        <dbReference type="Google" id="ProtNLM"/>
    </source>
</evidence>
<dbReference type="GO" id="GO:0000977">
    <property type="term" value="F:RNA polymerase II transcription regulatory region sequence-specific DNA binding"/>
    <property type="evidence" value="ECO:0007669"/>
    <property type="project" value="TreeGrafter"/>
</dbReference>
<sequence>MNFEDVAIAFSRKEWEILDESQRRLYCDVMLEVFSLVSFVGPWRKMDDVEAYSEHSVSVGESQVRASKTAAATQRTHLCKPCFSVLKDILHLTELQVVYFEKNVFLSDACVRDLCSSADPHQQQQNASGEKPWKEDMQRSSLGTSCCFYLSGVPAARTEVGEDSPAISELLQHQATLNTKEPHSNNEISQECFSGKRHHQWVECETAASQKQKVAYEKGLCSGDMIYESNKCGKRFRQIFNQPQHGRVHTGEKPSEGTDCGKVFSESTALIKHNRIHIREKRYKCSDCGKFFSYMSNFARHCRVHTGEKPFGCSKCGKHFRQRTDLIIHHRVHSGEKPYECSDCGKSFRQRAHLAKHHRVHTREKIMSVVNVKSPSVKELTSSHTTEFTLENSRMNVVIVGNPLVKVIASGNTREFTLVNVVSVVNVGNV</sequence>
<feature type="domain" description="C2H2-type" evidence="11">
    <location>
        <begin position="339"/>
        <end position="366"/>
    </location>
</feature>
<protein>
    <recommendedName>
        <fullName evidence="15">Zinc finger protein 772</fullName>
    </recommendedName>
</protein>
<keyword evidence="5 10" id="KW-0863">Zinc-finger</keyword>
<dbReference type="GO" id="GO:0008270">
    <property type="term" value="F:zinc ion binding"/>
    <property type="evidence" value="ECO:0007669"/>
    <property type="project" value="UniProtKB-KW"/>
</dbReference>
<dbReference type="GO" id="GO:0005634">
    <property type="term" value="C:nucleus"/>
    <property type="evidence" value="ECO:0007669"/>
    <property type="project" value="UniProtKB-SubCell"/>
</dbReference>
<organism evidence="13 14">
    <name type="scientific">Myotis myotis</name>
    <name type="common">Greater mouse-eared bat</name>
    <name type="synonym">Vespertilio myotis</name>
    <dbReference type="NCBI Taxonomy" id="51298"/>
    <lineage>
        <taxon>Eukaryota</taxon>
        <taxon>Metazoa</taxon>
        <taxon>Chordata</taxon>
        <taxon>Craniata</taxon>
        <taxon>Vertebrata</taxon>
        <taxon>Euteleostomi</taxon>
        <taxon>Mammalia</taxon>
        <taxon>Eutheria</taxon>
        <taxon>Laurasiatheria</taxon>
        <taxon>Chiroptera</taxon>
        <taxon>Yangochiroptera</taxon>
        <taxon>Vespertilionidae</taxon>
        <taxon>Myotis</taxon>
    </lineage>
</organism>
<dbReference type="CDD" id="cd07765">
    <property type="entry name" value="KRAB_A-box"/>
    <property type="match status" value="1"/>
</dbReference>
<dbReference type="SUPFAM" id="SSF109640">
    <property type="entry name" value="KRAB domain (Kruppel-associated box)"/>
    <property type="match status" value="1"/>
</dbReference>
<feature type="domain" description="KRAB" evidence="12">
    <location>
        <begin position="1"/>
        <end position="72"/>
    </location>
</feature>
<evidence type="ECO:0000256" key="5">
    <source>
        <dbReference type="ARBA" id="ARBA00022771"/>
    </source>
</evidence>
<dbReference type="AlphaFoldDB" id="A0A7J7R1W7"/>
<keyword evidence="3" id="KW-0479">Metal-binding</keyword>
<evidence type="ECO:0000256" key="8">
    <source>
        <dbReference type="ARBA" id="ARBA00023163"/>
    </source>
</evidence>
<dbReference type="InterPro" id="IPR013087">
    <property type="entry name" value="Znf_C2H2_type"/>
</dbReference>
<keyword evidence="4" id="KW-0677">Repeat</keyword>
<dbReference type="Pfam" id="PF01352">
    <property type="entry name" value="KRAB"/>
    <property type="match status" value="1"/>
</dbReference>
<feature type="domain" description="C2H2-type" evidence="11">
    <location>
        <begin position="227"/>
        <end position="254"/>
    </location>
</feature>
<feature type="domain" description="C2H2-type" evidence="11">
    <location>
        <begin position="283"/>
        <end position="310"/>
    </location>
</feature>
<evidence type="ECO:0000256" key="3">
    <source>
        <dbReference type="ARBA" id="ARBA00022723"/>
    </source>
</evidence>
<keyword evidence="8" id="KW-0804">Transcription</keyword>
<dbReference type="Proteomes" id="UP000527355">
    <property type="component" value="Unassembled WGS sequence"/>
</dbReference>
<dbReference type="SMART" id="SM00355">
    <property type="entry name" value="ZnF_C2H2"/>
    <property type="match status" value="4"/>
</dbReference>
<comment type="subcellular location">
    <subcellularLocation>
        <location evidence="1">Nucleus</location>
    </subcellularLocation>
</comment>
<gene>
    <name evidence="13" type="ORF">mMyoMyo1_020860</name>
</gene>
<dbReference type="FunFam" id="3.30.160.60:FF:000100">
    <property type="entry name" value="Zinc finger 45-like"/>
    <property type="match status" value="1"/>
</dbReference>
<dbReference type="InterPro" id="IPR001909">
    <property type="entry name" value="KRAB"/>
</dbReference>
<evidence type="ECO:0000256" key="9">
    <source>
        <dbReference type="ARBA" id="ARBA00023242"/>
    </source>
</evidence>
<evidence type="ECO:0000256" key="10">
    <source>
        <dbReference type="PROSITE-ProRule" id="PRU00042"/>
    </source>
</evidence>
<dbReference type="FunFam" id="3.30.160.60:FF:000188">
    <property type="entry name" value="Zinc finger protein 787"/>
    <property type="match status" value="1"/>
</dbReference>
<dbReference type="EMBL" id="JABWUV010000040">
    <property type="protein sequence ID" value="KAF6270170.1"/>
    <property type="molecule type" value="Genomic_DNA"/>
</dbReference>
<dbReference type="PROSITE" id="PS50805">
    <property type="entry name" value="KRAB"/>
    <property type="match status" value="1"/>
</dbReference>
<dbReference type="Pfam" id="PF00096">
    <property type="entry name" value="zf-C2H2"/>
    <property type="match status" value="4"/>
</dbReference>
<reference evidence="13 14" key="1">
    <citation type="journal article" date="2020" name="Nature">
        <title>Six reference-quality genomes reveal evolution of bat adaptations.</title>
        <authorList>
            <person name="Jebb D."/>
            <person name="Huang Z."/>
            <person name="Pippel M."/>
            <person name="Hughes G.M."/>
            <person name="Lavrichenko K."/>
            <person name="Devanna P."/>
            <person name="Winkler S."/>
            <person name="Jermiin L.S."/>
            <person name="Skirmuntt E.C."/>
            <person name="Katzourakis A."/>
            <person name="Burkitt-Gray L."/>
            <person name="Ray D.A."/>
            <person name="Sullivan K.A.M."/>
            <person name="Roscito J.G."/>
            <person name="Kirilenko B.M."/>
            <person name="Davalos L.M."/>
            <person name="Corthals A.P."/>
            <person name="Power M.L."/>
            <person name="Jones G."/>
            <person name="Ransome R.D."/>
            <person name="Dechmann D.K.N."/>
            <person name="Locatelli A.G."/>
            <person name="Puechmaille S.J."/>
            <person name="Fedrigo O."/>
            <person name="Jarvis E.D."/>
            <person name="Hiller M."/>
            <person name="Vernes S.C."/>
            <person name="Myers E.W."/>
            <person name="Teeling E.C."/>
        </authorList>
    </citation>
    <scope>NUCLEOTIDE SEQUENCE [LARGE SCALE GENOMIC DNA]</scope>
    <source>
        <strain evidence="13">MMyoMyo1</strain>
        <tissue evidence="13">Flight muscle</tissue>
    </source>
</reference>
<keyword evidence="6" id="KW-0862">Zinc</keyword>
<feature type="domain" description="C2H2-type" evidence="11">
    <location>
        <begin position="311"/>
        <end position="338"/>
    </location>
</feature>
<evidence type="ECO:0000256" key="7">
    <source>
        <dbReference type="ARBA" id="ARBA00023125"/>
    </source>
</evidence>
<keyword evidence="7" id="KW-0238">DNA-binding</keyword>
<accession>A0A7J7R1W7</accession>
<proteinExistence type="inferred from homology"/>
<evidence type="ECO:0000256" key="6">
    <source>
        <dbReference type="ARBA" id="ARBA00022833"/>
    </source>
</evidence>
<name>A0A7J7R1W7_MYOMY</name>
<evidence type="ECO:0000256" key="4">
    <source>
        <dbReference type="ARBA" id="ARBA00022737"/>
    </source>
</evidence>
<dbReference type="FunFam" id="3.30.160.60:FF:000029">
    <property type="entry name" value="GLI family zinc finger 4"/>
    <property type="match status" value="1"/>
</dbReference>
<evidence type="ECO:0000313" key="14">
    <source>
        <dbReference type="Proteomes" id="UP000527355"/>
    </source>
</evidence>
<dbReference type="SUPFAM" id="SSF57667">
    <property type="entry name" value="beta-beta-alpha zinc fingers"/>
    <property type="match status" value="3"/>
</dbReference>
<evidence type="ECO:0000259" key="11">
    <source>
        <dbReference type="PROSITE" id="PS50157"/>
    </source>
</evidence>
<evidence type="ECO:0000259" key="12">
    <source>
        <dbReference type="PROSITE" id="PS50805"/>
    </source>
</evidence>
<dbReference type="Gene3D" id="3.30.160.60">
    <property type="entry name" value="Classic Zinc Finger"/>
    <property type="match status" value="5"/>
</dbReference>
<dbReference type="InterPro" id="IPR036051">
    <property type="entry name" value="KRAB_dom_sf"/>
</dbReference>
<dbReference type="PROSITE" id="PS00028">
    <property type="entry name" value="ZINC_FINGER_C2H2_1"/>
    <property type="match status" value="3"/>
</dbReference>
<dbReference type="InterPro" id="IPR036236">
    <property type="entry name" value="Znf_C2H2_sf"/>
</dbReference>
<keyword evidence="14" id="KW-1185">Reference proteome</keyword>
<feature type="domain" description="C2H2-type" evidence="11">
    <location>
        <begin position="255"/>
        <end position="282"/>
    </location>
</feature>
<comment type="similarity">
    <text evidence="2">Belongs to the krueppel C2H2-type zinc-finger protein family.</text>
</comment>
<dbReference type="FunFam" id="3.30.160.60:FF:001270">
    <property type="entry name" value="zinc finger protein 583 isoform X1"/>
    <property type="match status" value="1"/>
</dbReference>
<dbReference type="SMART" id="SM00349">
    <property type="entry name" value="KRAB"/>
    <property type="match status" value="1"/>
</dbReference>
<dbReference type="FunFam" id="3.30.160.60:FF:001498">
    <property type="entry name" value="Zinc finger protein 404"/>
    <property type="match status" value="1"/>
</dbReference>
<evidence type="ECO:0000256" key="1">
    <source>
        <dbReference type="ARBA" id="ARBA00004123"/>
    </source>
</evidence>
<dbReference type="PROSITE" id="PS50157">
    <property type="entry name" value="ZINC_FINGER_C2H2_2"/>
    <property type="match status" value="5"/>
</dbReference>
<dbReference type="Gene3D" id="6.10.140.140">
    <property type="match status" value="1"/>
</dbReference>
<evidence type="ECO:0000313" key="13">
    <source>
        <dbReference type="EMBL" id="KAF6270170.1"/>
    </source>
</evidence>
<comment type="caution">
    <text evidence="13">The sequence shown here is derived from an EMBL/GenBank/DDBJ whole genome shotgun (WGS) entry which is preliminary data.</text>
</comment>
<keyword evidence="9" id="KW-0539">Nucleus</keyword>
<evidence type="ECO:0000256" key="2">
    <source>
        <dbReference type="ARBA" id="ARBA00006991"/>
    </source>
</evidence>
<dbReference type="PANTHER" id="PTHR24381">
    <property type="entry name" value="ZINC FINGER PROTEIN"/>
    <property type="match status" value="1"/>
</dbReference>